<dbReference type="GO" id="GO:0005886">
    <property type="term" value="C:plasma membrane"/>
    <property type="evidence" value="ECO:0007669"/>
    <property type="project" value="UniProtKB-SubCell"/>
</dbReference>
<evidence type="ECO:0000256" key="11">
    <source>
        <dbReference type="PROSITE-ProRule" id="PRU00284"/>
    </source>
</evidence>
<evidence type="ECO:0000313" key="18">
    <source>
        <dbReference type="EMBL" id="TWI42934.1"/>
    </source>
</evidence>
<dbReference type="Proteomes" id="UP000437862">
    <property type="component" value="Chromosome"/>
</dbReference>
<keyword evidence="7 14" id="KW-1133">Transmembrane helix</keyword>
<dbReference type="Pfam" id="PF02203">
    <property type="entry name" value="TarH"/>
    <property type="match status" value="1"/>
</dbReference>
<keyword evidence="12" id="KW-0175">Coiled coil</keyword>
<keyword evidence="8 14" id="KW-0472">Membrane</keyword>
<dbReference type="PANTHER" id="PTHR43531">
    <property type="entry name" value="PROTEIN ICFG"/>
    <property type="match status" value="1"/>
</dbReference>
<dbReference type="EMBL" id="VLKW01000013">
    <property type="protein sequence ID" value="TWI42934.1"/>
    <property type="molecule type" value="Genomic_DNA"/>
</dbReference>
<keyword evidence="6 14" id="KW-0812">Transmembrane</keyword>
<evidence type="ECO:0000256" key="5">
    <source>
        <dbReference type="ARBA" id="ARBA00022519"/>
    </source>
</evidence>
<name>A0A562PES7_9BURK</name>
<evidence type="ECO:0000256" key="7">
    <source>
        <dbReference type="ARBA" id="ARBA00022989"/>
    </source>
</evidence>
<dbReference type="PANTHER" id="PTHR43531:SF14">
    <property type="entry name" value="METHYL-ACCEPTING CHEMOTAXIS PROTEIN I-RELATED"/>
    <property type="match status" value="1"/>
</dbReference>
<feature type="domain" description="HAMP" evidence="16">
    <location>
        <begin position="212"/>
        <end position="264"/>
    </location>
</feature>
<feature type="coiled-coil region" evidence="12">
    <location>
        <begin position="469"/>
        <end position="507"/>
    </location>
</feature>
<keyword evidence="20" id="KW-1185">Reference proteome</keyword>
<reference evidence="18" key="2">
    <citation type="submission" date="2019-07" db="EMBL/GenBank/DDBJ databases">
        <authorList>
            <person name="Whitman W."/>
            <person name="Huntemann M."/>
            <person name="Clum A."/>
            <person name="Pillay M."/>
            <person name="Palaniappan K."/>
            <person name="Varghese N."/>
            <person name="Mikhailova N."/>
            <person name="Stamatis D."/>
            <person name="Reddy T."/>
            <person name="Daum C."/>
            <person name="Shapiro N."/>
            <person name="Ivanova N."/>
            <person name="Kyrpides N."/>
            <person name="Woyke T."/>
        </authorList>
    </citation>
    <scope>NUCLEOTIDE SEQUENCE</scope>
    <source>
        <strain evidence="18">CGMCC 1.10685</strain>
    </source>
</reference>
<dbReference type="Gene3D" id="1.20.120.30">
    <property type="entry name" value="Aspartate receptor, ligand-binding domain"/>
    <property type="match status" value="1"/>
</dbReference>
<keyword evidence="3" id="KW-0488">Methylation</keyword>
<dbReference type="PRINTS" id="PR00260">
    <property type="entry name" value="CHEMTRNSDUCR"/>
</dbReference>
<protein>
    <submittedName>
        <fullName evidence="17">HAMP domain-containing protein</fullName>
    </submittedName>
    <submittedName>
        <fullName evidence="18">Methyl-accepting chemotaxis sensory transducer with TarH sensor</fullName>
    </submittedName>
</protein>
<evidence type="ECO:0000256" key="3">
    <source>
        <dbReference type="ARBA" id="ARBA00022481"/>
    </source>
</evidence>
<dbReference type="SUPFAM" id="SSF58104">
    <property type="entry name" value="Methyl-accepting chemotaxis protein (MCP) signaling domain"/>
    <property type="match status" value="1"/>
</dbReference>
<evidence type="ECO:0000256" key="1">
    <source>
        <dbReference type="ARBA" id="ARBA00004429"/>
    </source>
</evidence>
<evidence type="ECO:0000256" key="9">
    <source>
        <dbReference type="ARBA" id="ARBA00023224"/>
    </source>
</evidence>
<reference evidence="17 20" key="3">
    <citation type="submission" date="2019-12" db="EMBL/GenBank/DDBJ databases">
        <title>Draft Genome Sequences of Six Type Strains of the Genus Massilia.</title>
        <authorList>
            <person name="Miess H."/>
            <person name="Frediansyah A."/>
            <person name="Goeker M."/>
            <person name="Gross H."/>
        </authorList>
    </citation>
    <scope>NUCLEOTIDE SEQUENCE [LARGE SCALE GENOMIC DNA]</scope>
    <source>
        <strain evidence="17 20">DSM 26639</strain>
    </source>
</reference>
<sequence length="537" mass="56923">MLNRLTIRTRLIATMAVLGLLIAVTGAMGIYGIRSVNAALEQTYSNQLASSMAIAESKNTVSRARLVQDRAILHPDSPEIPALLKRADDFIAKSDTAWNRYLALPQDAEEKRLSDDVAVARKAFIEQGLNAMAQALRAGDAARIEQLAMKDMQKLYSAFSDASDKLDKYQMEQAEENFAASQKLYGTLLTLSIGAIVAGLVLIVAASIVLMRAIMQPLREALRQFDAMAAGDLSQPVDTSRHDEMGTLMKGLATMQQQLAATVRTVREGSGSIALASNEIADGNLDLSRRTEQQAASLEETASSLEELTATVRQNADNARQANTMALTASDVAQQGGKIVAQVVDTMGAISASSKQIVDIISVIDGIAFQTNILALNAAVEAARAGEQGRGFAVVASEVRTLAQRSAAAAKEIKELIDNSVANVDAGSALVGNAGTTMTEIVTSIARVADIMTEITSATNEQSSGIDLINQAVTQMDQVTQQNAALVEEAAAAAGALQEQAATLEQTVSVFRLEQQAAPHASRTPLRSQPASRLALQ</sequence>
<evidence type="ECO:0000256" key="13">
    <source>
        <dbReference type="SAM" id="MobiDB-lite"/>
    </source>
</evidence>
<accession>A0A562PES7</accession>
<dbReference type="Proteomes" id="UP000315112">
    <property type="component" value="Unassembled WGS sequence"/>
</dbReference>
<dbReference type="CDD" id="cd11386">
    <property type="entry name" value="MCP_signal"/>
    <property type="match status" value="1"/>
</dbReference>
<dbReference type="Pfam" id="PF00015">
    <property type="entry name" value="MCPsignal"/>
    <property type="match status" value="1"/>
</dbReference>
<dbReference type="RefSeq" id="WP_145880917.1">
    <property type="nucleotide sequence ID" value="NZ_CP046904.1"/>
</dbReference>
<dbReference type="InterPro" id="IPR035440">
    <property type="entry name" value="4HB_MCP_dom_sf"/>
</dbReference>
<dbReference type="Gene3D" id="1.10.287.950">
    <property type="entry name" value="Methyl-accepting chemotaxis protein"/>
    <property type="match status" value="1"/>
</dbReference>
<dbReference type="PROSITE" id="PS50885">
    <property type="entry name" value="HAMP"/>
    <property type="match status" value="1"/>
</dbReference>
<evidence type="ECO:0000256" key="6">
    <source>
        <dbReference type="ARBA" id="ARBA00022692"/>
    </source>
</evidence>
<dbReference type="PROSITE" id="PS50111">
    <property type="entry name" value="CHEMOTAXIS_TRANSDUC_2"/>
    <property type="match status" value="1"/>
</dbReference>
<dbReference type="AlphaFoldDB" id="A0A562PES7"/>
<feature type="region of interest" description="Disordered" evidence="13">
    <location>
        <begin position="516"/>
        <end position="537"/>
    </location>
</feature>
<evidence type="ECO:0000256" key="8">
    <source>
        <dbReference type="ARBA" id="ARBA00023136"/>
    </source>
</evidence>
<dbReference type="GO" id="GO:0007165">
    <property type="term" value="P:signal transduction"/>
    <property type="evidence" value="ECO:0007669"/>
    <property type="project" value="UniProtKB-KW"/>
</dbReference>
<comment type="similarity">
    <text evidence="10">Belongs to the methyl-accepting chemotaxis (MCP) protein family.</text>
</comment>
<dbReference type="Pfam" id="PF00672">
    <property type="entry name" value="HAMP"/>
    <property type="match status" value="1"/>
</dbReference>
<evidence type="ECO:0000256" key="14">
    <source>
        <dbReference type="SAM" id="Phobius"/>
    </source>
</evidence>
<dbReference type="SMART" id="SM00283">
    <property type="entry name" value="MA"/>
    <property type="match status" value="1"/>
</dbReference>
<evidence type="ECO:0000256" key="2">
    <source>
        <dbReference type="ARBA" id="ARBA00022475"/>
    </source>
</evidence>
<evidence type="ECO:0000313" key="17">
    <source>
        <dbReference type="EMBL" id="QGZ38866.1"/>
    </source>
</evidence>
<evidence type="ECO:0000256" key="10">
    <source>
        <dbReference type="ARBA" id="ARBA00029447"/>
    </source>
</evidence>
<dbReference type="InterPro" id="IPR003660">
    <property type="entry name" value="HAMP_dom"/>
</dbReference>
<keyword evidence="2" id="KW-1003">Cell membrane</keyword>
<evidence type="ECO:0000256" key="4">
    <source>
        <dbReference type="ARBA" id="ARBA00022500"/>
    </source>
</evidence>
<feature type="transmembrane region" description="Helical" evidence="14">
    <location>
        <begin position="12"/>
        <end position="33"/>
    </location>
</feature>
<dbReference type="FunFam" id="1.10.287.950:FF:000001">
    <property type="entry name" value="Methyl-accepting chemotaxis sensory transducer"/>
    <property type="match status" value="1"/>
</dbReference>
<dbReference type="SUPFAM" id="SSF47170">
    <property type="entry name" value="Aspartate receptor, ligand-binding domain"/>
    <property type="match status" value="1"/>
</dbReference>
<dbReference type="InterPro" id="IPR004090">
    <property type="entry name" value="Chemotax_Me-accpt_rcpt"/>
</dbReference>
<proteinExistence type="inferred from homology"/>
<dbReference type="InterPro" id="IPR051310">
    <property type="entry name" value="MCP_chemotaxis"/>
</dbReference>
<dbReference type="InterPro" id="IPR004089">
    <property type="entry name" value="MCPsignal_dom"/>
</dbReference>
<reference evidence="18 19" key="1">
    <citation type="journal article" date="2015" name="Stand. Genomic Sci.">
        <title>Genomic Encyclopedia of Bacterial and Archaeal Type Strains, Phase III: the genomes of soil and plant-associated and newly described type strains.</title>
        <authorList>
            <person name="Whitman W.B."/>
            <person name="Woyke T."/>
            <person name="Klenk H.P."/>
            <person name="Zhou Y."/>
            <person name="Lilburn T.G."/>
            <person name="Beck B.J."/>
            <person name="De Vos P."/>
            <person name="Vandamme P."/>
            <person name="Eisen J.A."/>
            <person name="Garrity G."/>
            <person name="Hugenholtz P."/>
            <person name="Kyrpides N.C."/>
        </authorList>
    </citation>
    <scope>NUCLEOTIDE SEQUENCE [LARGE SCALE GENOMIC DNA]</scope>
    <source>
        <strain evidence="18 19">CGMCC 1.10685</strain>
    </source>
</reference>
<evidence type="ECO:0000256" key="12">
    <source>
        <dbReference type="SAM" id="Coils"/>
    </source>
</evidence>
<dbReference type="EMBL" id="CP046904">
    <property type="protein sequence ID" value="QGZ38866.1"/>
    <property type="molecule type" value="Genomic_DNA"/>
</dbReference>
<feature type="transmembrane region" description="Helical" evidence="14">
    <location>
        <begin position="184"/>
        <end position="210"/>
    </location>
</feature>
<dbReference type="GO" id="GO:0004888">
    <property type="term" value="F:transmembrane signaling receptor activity"/>
    <property type="evidence" value="ECO:0007669"/>
    <property type="project" value="InterPro"/>
</dbReference>
<comment type="subcellular location">
    <subcellularLocation>
        <location evidence="1">Cell inner membrane</location>
        <topology evidence="1">Multi-pass membrane protein</topology>
    </subcellularLocation>
</comment>
<keyword evidence="4" id="KW-0145">Chemotaxis</keyword>
<dbReference type="CDD" id="cd06225">
    <property type="entry name" value="HAMP"/>
    <property type="match status" value="1"/>
</dbReference>
<gene>
    <name evidence="17" type="ORF">GO485_07260</name>
    <name evidence="18" type="ORF">IP92_05268</name>
</gene>
<evidence type="ECO:0000259" key="16">
    <source>
        <dbReference type="PROSITE" id="PS50885"/>
    </source>
</evidence>
<dbReference type="OrthoDB" id="8576332at2"/>
<dbReference type="GO" id="GO:0006935">
    <property type="term" value="P:chemotaxis"/>
    <property type="evidence" value="ECO:0007669"/>
    <property type="project" value="UniProtKB-KW"/>
</dbReference>
<keyword evidence="5" id="KW-0997">Cell inner membrane</keyword>
<dbReference type="SMART" id="SM00304">
    <property type="entry name" value="HAMP"/>
    <property type="match status" value="1"/>
</dbReference>
<evidence type="ECO:0000313" key="20">
    <source>
        <dbReference type="Proteomes" id="UP000437862"/>
    </source>
</evidence>
<dbReference type="InterPro" id="IPR003122">
    <property type="entry name" value="Tar_rcpt_lig-bd"/>
</dbReference>
<feature type="domain" description="Methyl-accepting transducer" evidence="15">
    <location>
        <begin position="269"/>
        <end position="498"/>
    </location>
</feature>
<evidence type="ECO:0000259" key="15">
    <source>
        <dbReference type="PROSITE" id="PS50111"/>
    </source>
</evidence>
<keyword evidence="9 11" id="KW-0807">Transducer</keyword>
<evidence type="ECO:0000313" key="19">
    <source>
        <dbReference type="Proteomes" id="UP000315112"/>
    </source>
</evidence>
<organism evidence="18 19">
    <name type="scientific">Pseudoduganella flava</name>
    <dbReference type="NCBI Taxonomy" id="871742"/>
    <lineage>
        <taxon>Bacteria</taxon>
        <taxon>Pseudomonadati</taxon>
        <taxon>Pseudomonadota</taxon>
        <taxon>Betaproteobacteria</taxon>
        <taxon>Burkholderiales</taxon>
        <taxon>Oxalobacteraceae</taxon>
        <taxon>Telluria group</taxon>
        <taxon>Pseudoduganella</taxon>
    </lineage>
</organism>